<feature type="compositionally biased region" description="Polar residues" evidence="1">
    <location>
        <begin position="444"/>
        <end position="459"/>
    </location>
</feature>
<dbReference type="InterPro" id="IPR010657">
    <property type="entry name" value="ImpA_N"/>
</dbReference>
<feature type="compositionally biased region" description="Polar residues" evidence="1">
    <location>
        <begin position="400"/>
        <end position="409"/>
    </location>
</feature>
<feature type="domain" description="ImpA N-terminal" evidence="2">
    <location>
        <begin position="7"/>
        <end position="152"/>
    </location>
</feature>
<reference evidence="3" key="1">
    <citation type="submission" date="2022-12" db="EMBL/GenBank/DDBJ databases">
        <title>Marinomonas 15G1-11 sp. nov, isolated from marine algae.</title>
        <authorList>
            <person name="Butt M."/>
            <person name="Choi D.G."/>
            <person name="Kim J.M."/>
            <person name="Lee J.K."/>
            <person name="Baek J.H."/>
            <person name="Jeon C.O."/>
        </authorList>
    </citation>
    <scope>NUCLEOTIDE SEQUENCE</scope>
    <source>
        <strain evidence="3">15G1-11</strain>
    </source>
</reference>
<organism evidence="3 4">
    <name type="scientific">Marinomonas phaeophyticola</name>
    <dbReference type="NCBI Taxonomy" id="3004091"/>
    <lineage>
        <taxon>Bacteria</taxon>
        <taxon>Pseudomonadati</taxon>
        <taxon>Pseudomonadota</taxon>
        <taxon>Gammaproteobacteria</taxon>
        <taxon>Oceanospirillales</taxon>
        <taxon>Oceanospirillaceae</taxon>
        <taxon>Marinomonas</taxon>
    </lineage>
</organism>
<keyword evidence="4" id="KW-1185">Reference proteome</keyword>
<comment type="caution">
    <text evidence="3">The sequence shown here is derived from an EMBL/GenBank/DDBJ whole genome shotgun (WGS) entry which is preliminary data.</text>
</comment>
<dbReference type="Pfam" id="PF06812">
    <property type="entry name" value="ImpA_N"/>
    <property type="match status" value="1"/>
</dbReference>
<dbReference type="EMBL" id="JAPUBN010000011">
    <property type="protein sequence ID" value="MCZ2720856.1"/>
    <property type="molecule type" value="Genomic_DNA"/>
</dbReference>
<proteinExistence type="predicted"/>
<dbReference type="InterPro" id="IPR017740">
    <property type="entry name" value="TssA-like"/>
</dbReference>
<feature type="region of interest" description="Disordered" evidence="1">
    <location>
        <begin position="400"/>
        <end position="459"/>
    </location>
</feature>
<dbReference type="RefSeq" id="WP_269123075.1">
    <property type="nucleotide sequence ID" value="NZ_JAPUBN010000011.1"/>
</dbReference>
<feature type="region of interest" description="Disordered" evidence="1">
    <location>
        <begin position="293"/>
        <end position="315"/>
    </location>
</feature>
<evidence type="ECO:0000259" key="2">
    <source>
        <dbReference type="Pfam" id="PF06812"/>
    </source>
</evidence>
<dbReference type="PANTHER" id="PTHR37951">
    <property type="entry name" value="CYTOPLASMIC PROTEIN-RELATED"/>
    <property type="match status" value="1"/>
</dbReference>
<protein>
    <submittedName>
        <fullName evidence="3">Type VI secretion system ImpA family N-terminal domain-containing protein</fullName>
    </submittedName>
</protein>
<evidence type="ECO:0000313" key="4">
    <source>
        <dbReference type="Proteomes" id="UP001149719"/>
    </source>
</evidence>
<sequence>MLDALIEPISADTPCGEYLKDNRSVYRGYRNAFNIAQSSFRRLIEDPDALNDDELVLANSDNWNSLSNECSDCLKNISKDMEIFSWHAVAQLFSKEPLENLSNSLSTFDYIVINFWDSLHPMPPEGKLKGESDAEKQKELAETRIKPLLQLVGDTAESGLLYMPLQMQTLIDDIDYTKYLAAEKNGSLSQVKENAMKALAGEKEEVTERILALGSIYDSLISIEATISAQCVKVGAQGVSFKFVKAIVEKIISSMKYMIGDGFSKWPLDKEDAPVELESDTHELSTDEIVSSADREQAQDALNSQTVQQHQTNSFDPSNAAMNREQAFMELQRVADYFLKSEPHSPVYLLLKRAIRWGGMSLPELMDELVGDDASVQYRISQLAGMESADHVSSIKVETRNYQPASSSPIVRDIPVAEETNSNMVLPESDESPSVIIEDDQSDNQESGSSDAGVSSFQW</sequence>
<feature type="compositionally biased region" description="Polar residues" evidence="1">
    <location>
        <begin position="300"/>
        <end position="315"/>
    </location>
</feature>
<name>A0ABT4JRE9_9GAMM</name>
<evidence type="ECO:0000313" key="3">
    <source>
        <dbReference type="EMBL" id="MCZ2720856.1"/>
    </source>
</evidence>
<dbReference type="Proteomes" id="UP001149719">
    <property type="component" value="Unassembled WGS sequence"/>
</dbReference>
<gene>
    <name evidence="3" type="ORF">O1D97_04155</name>
</gene>
<accession>A0ABT4JRE9</accession>
<evidence type="ECO:0000256" key="1">
    <source>
        <dbReference type="SAM" id="MobiDB-lite"/>
    </source>
</evidence>
<dbReference type="PANTHER" id="PTHR37951:SF1">
    <property type="entry name" value="TYPE VI SECRETION SYSTEM COMPONENT TSSA1"/>
    <property type="match status" value="1"/>
</dbReference>